<keyword evidence="5 8" id="KW-0223">Dioxygenase</keyword>
<feature type="domain" description="VOC" evidence="9">
    <location>
        <begin position="145"/>
        <end position="264"/>
    </location>
</feature>
<dbReference type="NCBIfam" id="TIGR02295">
    <property type="entry name" value="HpaD"/>
    <property type="match status" value="1"/>
</dbReference>
<evidence type="ECO:0000256" key="7">
    <source>
        <dbReference type="ARBA" id="ARBA00023004"/>
    </source>
</evidence>
<comment type="cofactor">
    <cofactor evidence="1 8">
        <name>Fe(2+)</name>
        <dbReference type="ChEBI" id="CHEBI:29033"/>
    </cofactor>
</comment>
<feature type="domain" description="VOC" evidence="9">
    <location>
        <begin position="9"/>
        <end position="124"/>
    </location>
</feature>
<dbReference type="Pfam" id="PF00903">
    <property type="entry name" value="Glyoxalase"/>
    <property type="match status" value="2"/>
</dbReference>
<dbReference type="Gene3D" id="3.10.180.10">
    <property type="entry name" value="2,3-Dihydroxybiphenyl 1,2-Dioxygenase, domain 1"/>
    <property type="match status" value="2"/>
</dbReference>
<comment type="caution">
    <text evidence="10">The sequence shown here is derived from an EMBL/GenBank/DDBJ whole genome shotgun (WGS) entry which is preliminary data.</text>
</comment>
<dbReference type="PANTHER" id="PTHR21366">
    <property type="entry name" value="GLYOXALASE FAMILY PROTEIN"/>
    <property type="match status" value="1"/>
</dbReference>
<dbReference type="EC" id="1.13.11.15" evidence="10"/>
<keyword evidence="11" id="KW-1185">Reference proteome</keyword>
<dbReference type="PROSITE" id="PS00082">
    <property type="entry name" value="EXTRADIOL_DIOXYGENAS"/>
    <property type="match status" value="1"/>
</dbReference>
<evidence type="ECO:0000256" key="4">
    <source>
        <dbReference type="ARBA" id="ARBA00022797"/>
    </source>
</evidence>
<dbReference type="GO" id="GO:0008687">
    <property type="term" value="F:3,4-dihydroxyphenylacetate 2,3-dioxygenase activity"/>
    <property type="evidence" value="ECO:0007669"/>
    <property type="project" value="UniProtKB-EC"/>
</dbReference>
<keyword evidence="6 8" id="KW-0560">Oxidoreductase</keyword>
<dbReference type="InterPro" id="IPR004360">
    <property type="entry name" value="Glyas_Fos-R_dOase_dom"/>
</dbReference>
<dbReference type="PROSITE" id="PS51819">
    <property type="entry name" value="VOC"/>
    <property type="match status" value="2"/>
</dbReference>
<dbReference type="GO" id="GO:0008198">
    <property type="term" value="F:ferrous iron binding"/>
    <property type="evidence" value="ECO:0007669"/>
    <property type="project" value="InterPro"/>
</dbReference>
<organism evidence="10 11">
    <name type="scientific">Actinomadura montaniterrae</name>
    <dbReference type="NCBI Taxonomy" id="1803903"/>
    <lineage>
        <taxon>Bacteria</taxon>
        <taxon>Bacillati</taxon>
        <taxon>Actinomycetota</taxon>
        <taxon>Actinomycetes</taxon>
        <taxon>Streptosporangiales</taxon>
        <taxon>Thermomonosporaceae</taxon>
        <taxon>Actinomadura</taxon>
    </lineage>
</organism>
<evidence type="ECO:0000256" key="6">
    <source>
        <dbReference type="ARBA" id="ARBA00023002"/>
    </source>
</evidence>
<dbReference type="InterPro" id="IPR011981">
    <property type="entry name" value="DHPA_dOase_Mn/Fe"/>
</dbReference>
<keyword evidence="4 8" id="KW-0058">Aromatic hydrocarbons catabolism</keyword>
<accession>A0A6L3VKI3</accession>
<evidence type="ECO:0000256" key="2">
    <source>
        <dbReference type="ARBA" id="ARBA00008784"/>
    </source>
</evidence>
<evidence type="ECO:0000313" key="11">
    <source>
        <dbReference type="Proteomes" id="UP000483004"/>
    </source>
</evidence>
<keyword evidence="3" id="KW-0479">Metal-binding</keyword>
<dbReference type="InterPro" id="IPR050383">
    <property type="entry name" value="GlyoxalaseI/FosfomycinResist"/>
</dbReference>
<sequence length="339" mass="37714">MSTPPDVIRSAYAQLAVTDLAAARWFWVDMLGLHVQHAEADALYLRGTDELTHHSLVLRAGPVAALDHIAYRVRAPEDVERAERFFAGLGRPVRRVPAGTGTHGVGDAVRVVDPLGFTVEFFHGIARGERLIQRYDLHRGARIARLDHFNVCTPDIPAAYAHYRSLGFGCSETIEGDEHELYAAWMYRKQTVHDVAFTGGAGPRLHHIGMATHESHQVLHTADVFGSLGKQHHIERGPGRHGVSNAFYVYLRDPDGHRVEIYTSDYYTGDPDHETFRWNVHDDRRRDFWGNAVIESWYKEASPVLDLDGAVQPVSESVLDESSVRVGADGLGIVDGTKG</sequence>
<dbReference type="InterPro" id="IPR044904">
    <property type="entry name" value="HPCD_C_sf"/>
</dbReference>
<dbReference type="Proteomes" id="UP000483004">
    <property type="component" value="Unassembled WGS sequence"/>
</dbReference>
<dbReference type="InterPro" id="IPR029068">
    <property type="entry name" value="Glyas_Bleomycin-R_OHBP_Dase"/>
</dbReference>
<keyword evidence="7 8" id="KW-0408">Iron</keyword>
<dbReference type="InterPro" id="IPR037523">
    <property type="entry name" value="VOC_core"/>
</dbReference>
<dbReference type="Gene3D" id="4.10.1270.10">
    <property type="entry name" value="homoprotocatechuate 2,3-dioxygenase domains"/>
    <property type="match status" value="1"/>
</dbReference>
<reference evidence="10 11" key="1">
    <citation type="submission" date="2019-09" db="EMBL/GenBank/DDBJ databases">
        <title>Actinomadura physcomitrii sp. nov., a novel actinomycete isolated from moss [Physcomitrium sphaericum (Ludw) Fuernr].</title>
        <authorList>
            <person name="Liu C."/>
            <person name="Zhuang X."/>
        </authorList>
    </citation>
    <scope>NUCLEOTIDE SEQUENCE [LARGE SCALE GENOMIC DNA]</scope>
    <source>
        <strain evidence="10 11">CYP1-1B</strain>
    </source>
</reference>
<dbReference type="AlphaFoldDB" id="A0A6L3VKI3"/>
<evidence type="ECO:0000256" key="5">
    <source>
        <dbReference type="ARBA" id="ARBA00022964"/>
    </source>
</evidence>
<comment type="similarity">
    <text evidence="2 8">Belongs to the extradiol ring-cleavage dioxygenase family.</text>
</comment>
<dbReference type="OrthoDB" id="317332at2"/>
<dbReference type="PANTHER" id="PTHR21366:SF27">
    <property type="entry name" value="GLYOXALASE-LIKE DOMAIN-CONTAINING PROTEIN"/>
    <property type="match status" value="1"/>
</dbReference>
<protein>
    <submittedName>
        <fullName evidence="10">3,4-dihydroxyphenylacetate 2,3-dioxygenase</fullName>
        <ecNumber evidence="10">1.13.11.15</ecNumber>
    </submittedName>
</protein>
<name>A0A6L3VKI3_9ACTN</name>
<evidence type="ECO:0000256" key="1">
    <source>
        <dbReference type="ARBA" id="ARBA00001954"/>
    </source>
</evidence>
<dbReference type="SUPFAM" id="SSF54593">
    <property type="entry name" value="Glyoxalase/Bleomycin resistance protein/Dihydroxybiphenyl dioxygenase"/>
    <property type="match status" value="1"/>
</dbReference>
<evidence type="ECO:0000256" key="8">
    <source>
        <dbReference type="RuleBase" id="RU000683"/>
    </source>
</evidence>
<evidence type="ECO:0000313" key="10">
    <source>
        <dbReference type="EMBL" id="KAB2371789.1"/>
    </source>
</evidence>
<evidence type="ECO:0000256" key="3">
    <source>
        <dbReference type="ARBA" id="ARBA00022723"/>
    </source>
</evidence>
<dbReference type="EMBL" id="WBMR01000118">
    <property type="protein sequence ID" value="KAB2371789.1"/>
    <property type="molecule type" value="Genomic_DNA"/>
</dbReference>
<dbReference type="RefSeq" id="WP_151543808.1">
    <property type="nucleotide sequence ID" value="NZ_WBMR01000118.1"/>
</dbReference>
<dbReference type="InterPro" id="IPR000486">
    <property type="entry name" value="Xdiol_ring_cleave_dOase_1/2"/>
</dbReference>
<evidence type="ECO:0000259" key="9">
    <source>
        <dbReference type="PROSITE" id="PS51819"/>
    </source>
</evidence>
<gene>
    <name evidence="10" type="primary">hpaD</name>
    <name evidence="10" type="ORF">F9B16_31255</name>
</gene>
<proteinExistence type="inferred from homology"/>